<dbReference type="SUPFAM" id="SSF50978">
    <property type="entry name" value="WD40 repeat-like"/>
    <property type="match status" value="1"/>
</dbReference>
<protein>
    <submittedName>
        <fullName evidence="4">Uncharacterized protein LOC101861922</fullName>
    </submittedName>
</protein>
<name>A0ABM0JBQ6_APLCA</name>
<dbReference type="Pfam" id="PF20641">
    <property type="entry name" value="TAF1C_beta-prop"/>
    <property type="match status" value="1"/>
</dbReference>
<evidence type="ECO:0000256" key="1">
    <source>
        <dbReference type="SAM" id="MobiDB-lite"/>
    </source>
</evidence>
<gene>
    <name evidence="4" type="primary">LOC101861922</name>
</gene>
<organism evidence="3 4">
    <name type="scientific">Aplysia californica</name>
    <name type="common">California sea hare</name>
    <dbReference type="NCBI Taxonomy" id="6500"/>
    <lineage>
        <taxon>Eukaryota</taxon>
        <taxon>Metazoa</taxon>
        <taxon>Spiralia</taxon>
        <taxon>Lophotrochozoa</taxon>
        <taxon>Mollusca</taxon>
        <taxon>Gastropoda</taxon>
        <taxon>Heterobranchia</taxon>
        <taxon>Euthyneura</taxon>
        <taxon>Tectipleura</taxon>
        <taxon>Aplysiida</taxon>
        <taxon>Aplysioidea</taxon>
        <taxon>Aplysiidae</taxon>
        <taxon>Aplysia</taxon>
    </lineage>
</organism>
<dbReference type="Proteomes" id="UP000694888">
    <property type="component" value="Unplaced"/>
</dbReference>
<dbReference type="InterPro" id="IPR049087">
    <property type="entry name" value="TAF1C_beta-prop"/>
</dbReference>
<feature type="region of interest" description="Disordered" evidence="1">
    <location>
        <begin position="670"/>
        <end position="708"/>
    </location>
</feature>
<feature type="domain" description="TAF1C beta-propeller" evidence="2">
    <location>
        <begin position="277"/>
        <end position="395"/>
    </location>
</feature>
<dbReference type="PANTHER" id="PTHR15319">
    <property type="entry name" value="TATA BOX-BINDING PROTEIN ASSOCIATED FACTOR RNA POLYMERASE I SUBUNIT C"/>
    <property type="match status" value="1"/>
</dbReference>
<sequence>MFEPLSGSMELPAHYFPVGLCAYTNDHLPNAWERKKYTKFTDYGSHGAVDLSFSEASRKVTFVPQYSQMGLRGLSSSGYSLPLLERPLQAQWQLSDFILGGRSYPDSLLNMQRVLCGAADLKMSAGRKKFQEIWGHKMQICQRLLKKMVALNQGQGSGEVTDPKYASLCSQLRNNLSSPMKTFLRKHSSVQQAYNENCLQGFNSDFHGGLLSHVTTDNPSQHILVHAGGGEHFRDIYMTKVTPGEHRSLYRSEVLKKTTCVDPVFQISTASKHNSFICVRSRHKCVLIGTDTEDPLEEKAVLDLEDEILSCVDPSPYVDNEIVMSNSTGTVYLWDIKAGKKKLLVKQSKSDLQDRWTWCYFAGHPRQVVVADNKSVEMYDHRTKFLKGTEIFGLSPKFVRSTESVRSACNVGFPNHCVVTDNAVFLMDQRFPAVPVLSWNHELMMASPQYVKVFPSSSLAGGPTDRCSGDKLLLVGAQQPAEVMCYPISVKSSSAPTASFLPFRVSRPGEFAQRPEVLSQSDADVVGKRFDASLAGVTALPALSCQGFTVYQMDSYGEIFYKPHLFRGRDLRSGVLEMSSKDEAVAISRGCAWVSTMEAGYMSDDDEDLTLEYTNTTLSKKIAKDIFSSCGSEEEKEDDHIAMKKKLRKKMLRNKKKGVKSKEFVQQKAVVSDSEDAKGEQDIMEESEDDEKEEQEIAEEREESKIKQHGLEKSWTVDIDELPSDVKVCPDSPALLASGLRLAGVSGCARKLTYCESAFTGVSSSSCDGFRSIEKSKSSLAAMNSSTSHCVEQPDS</sequence>
<dbReference type="PANTHER" id="PTHR15319:SF1">
    <property type="entry name" value="TATA BOX-BINDING PROTEIN-ASSOCIATED FACTOR RNA POLYMERASE I SUBUNIT C"/>
    <property type="match status" value="1"/>
</dbReference>
<keyword evidence="3" id="KW-1185">Reference proteome</keyword>
<proteinExistence type="predicted"/>
<evidence type="ECO:0000313" key="3">
    <source>
        <dbReference type="Proteomes" id="UP000694888"/>
    </source>
</evidence>
<dbReference type="RefSeq" id="XP_005090000.1">
    <property type="nucleotide sequence ID" value="XM_005089943.1"/>
</dbReference>
<dbReference type="InterPro" id="IPR038801">
    <property type="entry name" value="TAF1C"/>
</dbReference>
<accession>A0ABM0JBQ6</accession>
<evidence type="ECO:0000259" key="2">
    <source>
        <dbReference type="Pfam" id="PF20641"/>
    </source>
</evidence>
<reference evidence="4" key="1">
    <citation type="submission" date="2025-08" db="UniProtKB">
        <authorList>
            <consortium name="RefSeq"/>
        </authorList>
    </citation>
    <scope>IDENTIFICATION</scope>
</reference>
<feature type="compositionally biased region" description="Acidic residues" evidence="1">
    <location>
        <begin position="682"/>
        <end position="701"/>
    </location>
</feature>
<dbReference type="InterPro" id="IPR015943">
    <property type="entry name" value="WD40/YVTN_repeat-like_dom_sf"/>
</dbReference>
<dbReference type="Gene3D" id="2.130.10.10">
    <property type="entry name" value="YVTN repeat-like/Quinoprotein amine dehydrogenase"/>
    <property type="match status" value="1"/>
</dbReference>
<dbReference type="InterPro" id="IPR036322">
    <property type="entry name" value="WD40_repeat_dom_sf"/>
</dbReference>
<dbReference type="GeneID" id="101861922"/>
<evidence type="ECO:0000313" key="4">
    <source>
        <dbReference type="RefSeq" id="XP_005090000.1"/>
    </source>
</evidence>